<proteinExistence type="predicted"/>
<sequence length="175" mass="19753">MGGEYDDLSRRLRHTIRPQGFEKWVSKRGSKKAPSSNLFDGYVKAAMSFKGVCDDEAALKNWRVWRDICVKKYEMEYSNTYTSSSSPLGAKPFSSSLSLPCLRSALHHSDSSRTYPDVVKVTLKTHEPSGAATFAFRLADAISSAWDSVIVKGGRGRSGRRRFCMRVRGMCWLRR</sequence>
<name>A0A9P5Z1E3_9AGAR</name>
<protein>
    <submittedName>
        <fullName evidence="1">Uncharacterized protein</fullName>
    </submittedName>
</protein>
<evidence type="ECO:0000313" key="1">
    <source>
        <dbReference type="EMBL" id="KAF9479652.1"/>
    </source>
</evidence>
<dbReference type="EMBL" id="MU155208">
    <property type="protein sequence ID" value="KAF9479652.1"/>
    <property type="molecule type" value="Genomic_DNA"/>
</dbReference>
<organism evidence="1 2">
    <name type="scientific">Pholiota conissans</name>
    <dbReference type="NCBI Taxonomy" id="109636"/>
    <lineage>
        <taxon>Eukaryota</taxon>
        <taxon>Fungi</taxon>
        <taxon>Dikarya</taxon>
        <taxon>Basidiomycota</taxon>
        <taxon>Agaricomycotina</taxon>
        <taxon>Agaricomycetes</taxon>
        <taxon>Agaricomycetidae</taxon>
        <taxon>Agaricales</taxon>
        <taxon>Agaricineae</taxon>
        <taxon>Strophariaceae</taxon>
        <taxon>Pholiota</taxon>
    </lineage>
</organism>
<dbReference type="AlphaFoldDB" id="A0A9P5Z1E3"/>
<keyword evidence="2" id="KW-1185">Reference proteome</keyword>
<dbReference type="Proteomes" id="UP000807469">
    <property type="component" value="Unassembled WGS sequence"/>
</dbReference>
<dbReference type="OrthoDB" id="68056at2759"/>
<evidence type="ECO:0000313" key="2">
    <source>
        <dbReference type="Proteomes" id="UP000807469"/>
    </source>
</evidence>
<reference evidence="1" key="1">
    <citation type="submission" date="2020-11" db="EMBL/GenBank/DDBJ databases">
        <authorList>
            <consortium name="DOE Joint Genome Institute"/>
            <person name="Ahrendt S."/>
            <person name="Riley R."/>
            <person name="Andreopoulos W."/>
            <person name="Labutti K."/>
            <person name="Pangilinan J."/>
            <person name="Ruiz-Duenas F.J."/>
            <person name="Barrasa J.M."/>
            <person name="Sanchez-Garcia M."/>
            <person name="Camarero S."/>
            <person name="Miyauchi S."/>
            <person name="Serrano A."/>
            <person name="Linde D."/>
            <person name="Babiker R."/>
            <person name="Drula E."/>
            <person name="Ayuso-Fernandez I."/>
            <person name="Pacheco R."/>
            <person name="Padilla G."/>
            <person name="Ferreira P."/>
            <person name="Barriuso J."/>
            <person name="Kellner H."/>
            <person name="Castanera R."/>
            <person name="Alfaro M."/>
            <person name="Ramirez L."/>
            <person name="Pisabarro A.G."/>
            <person name="Kuo A."/>
            <person name="Tritt A."/>
            <person name="Lipzen A."/>
            <person name="He G."/>
            <person name="Yan M."/>
            <person name="Ng V."/>
            <person name="Cullen D."/>
            <person name="Martin F."/>
            <person name="Rosso M.-N."/>
            <person name="Henrissat B."/>
            <person name="Hibbett D."/>
            <person name="Martinez A.T."/>
            <person name="Grigoriev I.V."/>
        </authorList>
    </citation>
    <scope>NUCLEOTIDE SEQUENCE</scope>
    <source>
        <strain evidence="1">CIRM-BRFM 674</strain>
    </source>
</reference>
<comment type="caution">
    <text evidence="1">The sequence shown here is derived from an EMBL/GenBank/DDBJ whole genome shotgun (WGS) entry which is preliminary data.</text>
</comment>
<gene>
    <name evidence="1" type="ORF">BDN70DRAFT_673993</name>
</gene>
<accession>A0A9P5Z1E3</accession>